<dbReference type="SUPFAM" id="SSF52402">
    <property type="entry name" value="Adenine nucleotide alpha hydrolases-like"/>
    <property type="match status" value="1"/>
</dbReference>
<dbReference type="InterPro" id="IPR014729">
    <property type="entry name" value="Rossmann-like_a/b/a_fold"/>
</dbReference>
<keyword evidence="4" id="KW-1185">Reference proteome</keyword>
<accession>A0ABN3QJL4</accession>
<dbReference type="InterPro" id="IPR002500">
    <property type="entry name" value="PAPS_reduct_dom"/>
</dbReference>
<proteinExistence type="predicted"/>
<evidence type="ECO:0000256" key="1">
    <source>
        <dbReference type="SAM" id="MobiDB-lite"/>
    </source>
</evidence>
<evidence type="ECO:0000313" key="4">
    <source>
        <dbReference type="Proteomes" id="UP001501509"/>
    </source>
</evidence>
<sequence length="307" mass="34101">MGATLISTPGHRLTDRVPPLLLPGDPDLRRFHRIIVHTSAGKDSTALLEVVVTLAHYAGVLDRVVVAHADLGVMDWKGTSALAALHAEAYQLRFEQRRRKGGNLLEAVQERGKWPGPTTRWCTSGFKRDTLAPLITQLADEARAAGQVKEGAAQILNVMGMRAQESTSRARRPRLALDRRASSGRRHVWTWLPLLHFPVEAVWEVVHATGLPYHWVYDHGLSRASCSLCPLAAKADLTRAILMRPQHAQAHAVVEADIGHRFRADLSIEDLIEQVSRGDIDERHPRPTRGGRQGAHASRTISKYLYN</sequence>
<feature type="domain" description="Phosphoadenosine phosphosulphate reductase" evidence="2">
    <location>
        <begin position="34"/>
        <end position="230"/>
    </location>
</feature>
<protein>
    <recommendedName>
        <fullName evidence="2">Phosphoadenosine phosphosulphate reductase domain-containing protein</fullName>
    </recommendedName>
</protein>
<reference evidence="3 4" key="1">
    <citation type="journal article" date="2019" name="Int. J. Syst. Evol. Microbiol.">
        <title>The Global Catalogue of Microorganisms (GCM) 10K type strain sequencing project: providing services to taxonomists for standard genome sequencing and annotation.</title>
        <authorList>
            <consortium name="The Broad Institute Genomics Platform"/>
            <consortium name="The Broad Institute Genome Sequencing Center for Infectious Disease"/>
            <person name="Wu L."/>
            <person name="Ma J."/>
        </authorList>
    </citation>
    <scope>NUCLEOTIDE SEQUENCE [LARGE SCALE GENOMIC DNA]</scope>
    <source>
        <strain evidence="3 4">JCM 6833</strain>
    </source>
</reference>
<name>A0ABN3QJL4_9ACTN</name>
<organism evidence="3 4">
    <name type="scientific">Actinomadura fulvescens</name>
    <dbReference type="NCBI Taxonomy" id="46160"/>
    <lineage>
        <taxon>Bacteria</taxon>
        <taxon>Bacillati</taxon>
        <taxon>Actinomycetota</taxon>
        <taxon>Actinomycetes</taxon>
        <taxon>Streptosporangiales</taxon>
        <taxon>Thermomonosporaceae</taxon>
        <taxon>Actinomadura</taxon>
    </lineage>
</organism>
<dbReference type="Pfam" id="PF01507">
    <property type="entry name" value="PAPS_reduct"/>
    <property type="match status" value="1"/>
</dbReference>
<gene>
    <name evidence="3" type="ORF">GCM10010411_76800</name>
</gene>
<comment type="caution">
    <text evidence="3">The sequence shown here is derived from an EMBL/GenBank/DDBJ whole genome shotgun (WGS) entry which is preliminary data.</text>
</comment>
<feature type="region of interest" description="Disordered" evidence="1">
    <location>
        <begin position="277"/>
        <end position="307"/>
    </location>
</feature>
<evidence type="ECO:0000313" key="3">
    <source>
        <dbReference type="EMBL" id="GAA2628142.1"/>
    </source>
</evidence>
<dbReference type="RefSeq" id="WP_344547409.1">
    <property type="nucleotide sequence ID" value="NZ_BAAATD010000013.1"/>
</dbReference>
<dbReference type="Proteomes" id="UP001501509">
    <property type="component" value="Unassembled WGS sequence"/>
</dbReference>
<dbReference type="EMBL" id="BAAATD010000013">
    <property type="protein sequence ID" value="GAA2628142.1"/>
    <property type="molecule type" value="Genomic_DNA"/>
</dbReference>
<evidence type="ECO:0000259" key="2">
    <source>
        <dbReference type="Pfam" id="PF01507"/>
    </source>
</evidence>
<dbReference type="Gene3D" id="3.40.50.620">
    <property type="entry name" value="HUPs"/>
    <property type="match status" value="1"/>
</dbReference>